<sequence>MATKKQKEFAADFFEKHPNVEALFLNKQGEFFTDEDYCKNSLQKDKDGKIEAYETLKRETLNLKENSDV</sequence>
<evidence type="ECO:0000313" key="2">
    <source>
        <dbReference type="Proteomes" id="UP000189883"/>
    </source>
</evidence>
<protein>
    <submittedName>
        <fullName evidence="1">Uncharacterized protein</fullName>
    </submittedName>
</protein>
<reference evidence="1 2" key="1">
    <citation type="submission" date="2015-06" db="EMBL/GenBank/DDBJ databases">
        <title>R. anatipestifer strain HXb2 is the most virulent strain so far, and the genome sequence would help us uncover the pathogenesis.</title>
        <authorList>
            <person name="Hu Q."/>
            <person name="Qi J."/>
            <person name="Bo H."/>
            <person name="Liu G."/>
            <person name="Tao M."/>
            <person name="Ding Y."/>
            <person name="Xue Y."/>
        </authorList>
    </citation>
    <scope>NUCLEOTIDE SEQUENCE [LARGE SCALE GENOMIC DNA]</scope>
    <source>
        <strain evidence="1 2">HXb2</strain>
    </source>
</reference>
<gene>
    <name evidence="1" type="ORF">AB406_2040</name>
</gene>
<accession>A0A1S7DV43</accession>
<name>A0A1S7DV43_RIEAN</name>
<organism evidence="1 2">
    <name type="scientific">Riemerella anatipestifer</name>
    <name type="common">Moraxella anatipestifer</name>
    <dbReference type="NCBI Taxonomy" id="34085"/>
    <lineage>
        <taxon>Bacteria</taxon>
        <taxon>Pseudomonadati</taxon>
        <taxon>Bacteroidota</taxon>
        <taxon>Flavobacteriia</taxon>
        <taxon>Flavobacteriales</taxon>
        <taxon>Weeksellaceae</taxon>
        <taxon>Riemerella</taxon>
    </lineage>
</organism>
<dbReference type="Proteomes" id="UP000189883">
    <property type="component" value="Chromosome"/>
</dbReference>
<proteinExistence type="predicted"/>
<dbReference type="RefSeq" id="WP_154021938.1">
    <property type="nucleotide sequence ID" value="NZ_CP011859.1"/>
</dbReference>
<evidence type="ECO:0000313" key="1">
    <source>
        <dbReference type="EMBL" id="AQY22980.1"/>
    </source>
</evidence>
<dbReference type="AlphaFoldDB" id="A0A1S7DV43"/>
<dbReference type="EMBL" id="CP011859">
    <property type="protein sequence ID" value="AQY22980.1"/>
    <property type="molecule type" value="Genomic_DNA"/>
</dbReference>